<evidence type="ECO:0000259" key="1">
    <source>
        <dbReference type="Pfam" id="PF18498"/>
    </source>
</evidence>
<sequence>MMETITEARRHIDNAKGFLKNNARKQDGLFQDPKYVKIAGHTAYTGVLLALNEILPGTNKKTRKSVEWYQKELSALDKKMLSHFITSYQLLHLNMGYDGTKSVKIANVGLEEAEKIIDWVETRLTKKEMKNP</sequence>
<gene>
    <name evidence="2" type="ORF">FEM33_05665</name>
</gene>
<reference evidence="2 3" key="1">
    <citation type="submission" date="2019-05" db="EMBL/GenBank/DDBJ databases">
        <authorList>
            <person name="Qu J.-H."/>
        </authorList>
    </citation>
    <scope>NUCLEOTIDE SEQUENCE [LARGE SCALE GENOMIC DNA]</scope>
    <source>
        <strain evidence="2 3">NS28</strain>
    </source>
</reference>
<dbReference type="OrthoDB" id="957519at2"/>
<proteinExistence type="predicted"/>
<name>A0A5M8R095_9BACT</name>
<evidence type="ECO:0000313" key="2">
    <source>
        <dbReference type="EMBL" id="KAA6440093.1"/>
    </source>
</evidence>
<dbReference type="Pfam" id="PF18498">
    <property type="entry name" value="DUF5618"/>
    <property type="match status" value="1"/>
</dbReference>
<dbReference type="AlphaFoldDB" id="A0A5M8R095"/>
<dbReference type="InterPro" id="IPR040988">
    <property type="entry name" value="DUF5618"/>
</dbReference>
<protein>
    <recommendedName>
        <fullName evidence="1">DUF5618 domain-containing protein</fullName>
    </recommendedName>
</protein>
<dbReference type="Gene3D" id="1.20.120.330">
    <property type="entry name" value="Nucleotidyltransferases domain 2"/>
    <property type="match status" value="1"/>
</dbReference>
<organism evidence="2 3">
    <name type="scientific">Dyadobacter flavalbus</name>
    <dbReference type="NCBI Taxonomy" id="2579942"/>
    <lineage>
        <taxon>Bacteria</taxon>
        <taxon>Pseudomonadati</taxon>
        <taxon>Bacteroidota</taxon>
        <taxon>Cytophagia</taxon>
        <taxon>Cytophagales</taxon>
        <taxon>Spirosomataceae</taxon>
        <taxon>Dyadobacter</taxon>
    </lineage>
</organism>
<keyword evidence="3" id="KW-1185">Reference proteome</keyword>
<dbReference type="EMBL" id="VBSN01000027">
    <property type="protein sequence ID" value="KAA6440093.1"/>
    <property type="molecule type" value="Genomic_DNA"/>
</dbReference>
<evidence type="ECO:0000313" key="3">
    <source>
        <dbReference type="Proteomes" id="UP000323994"/>
    </source>
</evidence>
<feature type="domain" description="DUF5618" evidence="1">
    <location>
        <begin position="4"/>
        <end position="122"/>
    </location>
</feature>
<accession>A0A5M8R095</accession>
<dbReference type="Proteomes" id="UP000323994">
    <property type="component" value="Unassembled WGS sequence"/>
</dbReference>
<comment type="caution">
    <text evidence="2">The sequence shown here is derived from an EMBL/GenBank/DDBJ whole genome shotgun (WGS) entry which is preliminary data.</text>
</comment>